<keyword evidence="2" id="KW-1185">Reference proteome</keyword>
<comment type="caution">
    <text evidence="1">The sequence shown here is derived from an EMBL/GenBank/DDBJ whole genome shotgun (WGS) entry which is preliminary data.</text>
</comment>
<name>A0ACB9HGK8_9ASTR</name>
<dbReference type="EMBL" id="CM042029">
    <property type="protein sequence ID" value="KAI3794850.1"/>
    <property type="molecule type" value="Genomic_DNA"/>
</dbReference>
<reference evidence="2" key="1">
    <citation type="journal article" date="2022" name="Mol. Ecol. Resour.">
        <title>The genomes of chicory, endive, great burdock and yacon provide insights into Asteraceae palaeo-polyploidization history and plant inulin production.</title>
        <authorList>
            <person name="Fan W."/>
            <person name="Wang S."/>
            <person name="Wang H."/>
            <person name="Wang A."/>
            <person name="Jiang F."/>
            <person name="Liu H."/>
            <person name="Zhao H."/>
            <person name="Xu D."/>
            <person name="Zhang Y."/>
        </authorList>
    </citation>
    <scope>NUCLEOTIDE SEQUENCE [LARGE SCALE GENOMIC DNA]</scope>
    <source>
        <strain evidence="2">cv. Yunnan</strain>
    </source>
</reference>
<reference evidence="1 2" key="2">
    <citation type="journal article" date="2022" name="Mol. Ecol. Resour.">
        <title>The genomes of chicory, endive, great burdock and yacon provide insights into Asteraceae paleo-polyploidization history and plant inulin production.</title>
        <authorList>
            <person name="Fan W."/>
            <person name="Wang S."/>
            <person name="Wang H."/>
            <person name="Wang A."/>
            <person name="Jiang F."/>
            <person name="Liu H."/>
            <person name="Zhao H."/>
            <person name="Xu D."/>
            <person name="Zhang Y."/>
        </authorList>
    </citation>
    <scope>NUCLEOTIDE SEQUENCE [LARGE SCALE GENOMIC DNA]</scope>
    <source>
        <strain evidence="2">cv. Yunnan</strain>
        <tissue evidence="1">Leaves</tissue>
    </source>
</reference>
<evidence type="ECO:0000313" key="2">
    <source>
        <dbReference type="Proteomes" id="UP001056120"/>
    </source>
</evidence>
<accession>A0ACB9HGK8</accession>
<organism evidence="1 2">
    <name type="scientific">Smallanthus sonchifolius</name>
    <dbReference type="NCBI Taxonomy" id="185202"/>
    <lineage>
        <taxon>Eukaryota</taxon>
        <taxon>Viridiplantae</taxon>
        <taxon>Streptophyta</taxon>
        <taxon>Embryophyta</taxon>
        <taxon>Tracheophyta</taxon>
        <taxon>Spermatophyta</taxon>
        <taxon>Magnoliopsida</taxon>
        <taxon>eudicotyledons</taxon>
        <taxon>Gunneridae</taxon>
        <taxon>Pentapetalae</taxon>
        <taxon>asterids</taxon>
        <taxon>campanulids</taxon>
        <taxon>Asterales</taxon>
        <taxon>Asteraceae</taxon>
        <taxon>Asteroideae</taxon>
        <taxon>Heliantheae alliance</taxon>
        <taxon>Millerieae</taxon>
        <taxon>Smallanthus</taxon>
    </lineage>
</organism>
<sequence length="396" mass="44901">MAVLCGPSGNKFLFGNENKLVAVWWPTPVKKLFERCLINIQGDEAKWLRKMLLSYLGPEAFATHYAATMDVVTRRHIELHWRDKEVVNVYETVKQYAFELACCLFMSLEDPNHIAKLGSLFNIFLKGIVELPINFPGTRFYSAKKAAAAIRAELMTIIKARRVELEEGKASSSQDLLTHLLTSSDENGRYFTEKEIANNILLLLFAGHDTSTVSITLLIKSLGEHPDVYDKVLKEQLEISKAKEAGELLKWEDIQNMRYSWNVVSEVLRLHPPVTGAYREALVDIEYAGYTIPKGWKIHWSSSLTHNDNANFEDAAQFDPSRFEGAGPTPFTYVPFGGGPRMCVGKEFARLEVLAFLHNIVTNFKWDLLIPGEKIEYDPMPTPVKGLPIRLHPHHV</sequence>
<evidence type="ECO:0000313" key="1">
    <source>
        <dbReference type="EMBL" id="KAI3794850.1"/>
    </source>
</evidence>
<protein>
    <submittedName>
        <fullName evidence="1">Uncharacterized protein</fullName>
    </submittedName>
</protein>
<proteinExistence type="predicted"/>
<gene>
    <name evidence="1" type="ORF">L1987_37490</name>
</gene>
<dbReference type="Proteomes" id="UP001056120">
    <property type="component" value="Linkage Group LG12"/>
</dbReference>